<gene>
    <name evidence="6" type="ORF">KDA_57890</name>
    <name evidence="7" type="ORF">KDA_58210</name>
</gene>
<dbReference type="Gene3D" id="3.40.50.2300">
    <property type="match status" value="2"/>
</dbReference>
<keyword evidence="4" id="KW-0804">Transcription</keyword>
<keyword evidence="8" id="KW-1185">Reference proteome</keyword>
<dbReference type="InterPro" id="IPR000843">
    <property type="entry name" value="HTH_LacI"/>
</dbReference>
<sequence>MIGSVTVKDVARKADVSVGTVSRVFNNHSNVSEEIRDRVLKAATELGYERIVSAEPPRTGGRQIKEIGFLYGDLADSGATTSNPFWTHILNGVEHEARRSNIKVTYRSIMELVQTPQELFSTVQDMKLGGILLVGPAEQETVQVLKSLDIPLVLVDNHIPGLSVNSVLCDNFEGAYMAVNYLIERGHRKIAFIGGPVIQGFRPIDVIYTIQRRSLGYRTALLDAGIQINTNLMEHGNLKIDGGYQACQRLIEQQEPFTALFCANDELAIGAMKALRQYGRRLPEDVSVIGFDDIALVEHLTPALTTIRVNKEAIGEVAVKRLLEQSNDSSDTSISSILEVDLIERASVFRIE</sequence>
<dbReference type="PROSITE" id="PS50932">
    <property type="entry name" value="HTH_LACI_2"/>
    <property type="match status" value="1"/>
</dbReference>
<dbReference type="InterPro" id="IPR046335">
    <property type="entry name" value="LacI/GalR-like_sensor"/>
</dbReference>
<dbReference type="GO" id="GO:0003700">
    <property type="term" value="F:DNA-binding transcription factor activity"/>
    <property type="evidence" value="ECO:0007669"/>
    <property type="project" value="TreeGrafter"/>
</dbReference>
<dbReference type="SMART" id="SM00354">
    <property type="entry name" value="HTH_LACI"/>
    <property type="match status" value="1"/>
</dbReference>
<dbReference type="PANTHER" id="PTHR30146:SF148">
    <property type="entry name" value="HTH-TYPE TRANSCRIPTIONAL REPRESSOR PURR-RELATED"/>
    <property type="match status" value="1"/>
</dbReference>
<dbReference type="AlphaFoldDB" id="A0A402BGE1"/>
<reference evidence="8" key="1">
    <citation type="submission" date="2018-12" db="EMBL/GenBank/DDBJ databases">
        <title>Tengunoibacter tsumagoiensis gen. nov., sp. nov., Dictyobacter kobayashii sp. nov., D. alpinus sp. nov., and D. joshuensis sp. nov. and description of Dictyobacteraceae fam. nov. within the order Ktedonobacterales isolated from Tengu-no-mugimeshi.</title>
        <authorList>
            <person name="Wang C.M."/>
            <person name="Zheng Y."/>
            <person name="Sakai Y."/>
            <person name="Toyoda A."/>
            <person name="Minakuchi Y."/>
            <person name="Abe K."/>
            <person name="Yokota A."/>
            <person name="Yabe S."/>
        </authorList>
    </citation>
    <scope>NUCLEOTIDE SEQUENCE [LARGE SCALE GENOMIC DNA]</scope>
    <source>
        <strain evidence="8">Uno16</strain>
    </source>
</reference>
<protein>
    <submittedName>
        <fullName evidence="7">LacI family transcriptional regulator</fullName>
    </submittedName>
</protein>
<dbReference type="InterPro" id="IPR010982">
    <property type="entry name" value="Lambda_DNA-bd_dom_sf"/>
</dbReference>
<evidence type="ECO:0000259" key="5">
    <source>
        <dbReference type="PROSITE" id="PS50932"/>
    </source>
</evidence>
<keyword evidence="2" id="KW-0805">Transcription regulation</keyword>
<dbReference type="EMBL" id="BIFT01000002">
    <property type="protein sequence ID" value="GCE30337.1"/>
    <property type="molecule type" value="Genomic_DNA"/>
</dbReference>
<dbReference type="GO" id="GO:0000976">
    <property type="term" value="F:transcription cis-regulatory region binding"/>
    <property type="evidence" value="ECO:0007669"/>
    <property type="project" value="TreeGrafter"/>
</dbReference>
<evidence type="ECO:0000256" key="4">
    <source>
        <dbReference type="ARBA" id="ARBA00023163"/>
    </source>
</evidence>
<dbReference type="SUPFAM" id="SSF47413">
    <property type="entry name" value="lambda repressor-like DNA-binding domains"/>
    <property type="match status" value="1"/>
</dbReference>
<dbReference type="PRINTS" id="PR00036">
    <property type="entry name" value="HTHLACI"/>
</dbReference>
<evidence type="ECO:0000256" key="1">
    <source>
        <dbReference type="ARBA" id="ARBA00022491"/>
    </source>
</evidence>
<reference evidence="7" key="2">
    <citation type="journal article" date="2019" name="Int. J. Syst. Evol. Microbiol.">
        <title>Tengunoibacter tsumagoiensis gen. nov., sp. nov., Dictyobacter kobayashii sp. nov., Dictyobacter alpinus sp. nov., and description of Dictyobacteraceae fam. nov. within the order Ktedonobacterales isolated from Tengu-no-mugimeshi, a soil-like granular mass of micro-organisms, and emended descriptions of the genera Ktedonobacter and Dictyobacter.</title>
        <authorList>
            <person name="Wang C."/>
            <person name="Zheng Y."/>
            <person name="Sakai Y."/>
            <person name="Toyoda A."/>
            <person name="Minakuchi Y."/>
            <person name="Abe K."/>
            <person name="Yokota A."/>
            <person name="Yabe S."/>
        </authorList>
    </citation>
    <scope>NUCLEOTIDE SEQUENCE</scope>
    <source>
        <strain evidence="7">Uno16</strain>
    </source>
</reference>
<dbReference type="OrthoDB" id="43195at2"/>
<dbReference type="Pfam" id="PF13377">
    <property type="entry name" value="Peripla_BP_3"/>
    <property type="match status" value="1"/>
</dbReference>
<evidence type="ECO:0000313" key="7">
    <source>
        <dbReference type="EMBL" id="GCE30337.1"/>
    </source>
</evidence>
<evidence type="ECO:0000313" key="8">
    <source>
        <dbReference type="Proteomes" id="UP000287171"/>
    </source>
</evidence>
<name>A0A402BGE1_9CHLR</name>
<evidence type="ECO:0000256" key="3">
    <source>
        <dbReference type="ARBA" id="ARBA00023125"/>
    </source>
</evidence>
<dbReference type="InterPro" id="IPR028082">
    <property type="entry name" value="Peripla_BP_I"/>
</dbReference>
<dbReference type="EMBL" id="BIFT01000002">
    <property type="protein sequence ID" value="GCE30305.1"/>
    <property type="molecule type" value="Genomic_DNA"/>
</dbReference>
<dbReference type="Proteomes" id="UP000287171">
    <property type="component" value="Unassembled WGS sequence"/>
</dbReference>
<dbReference type="Pfam" id="PF00356">
    <property type="entry name" value="LacI"/>
    <property type="match status" value="1"/>
</dbReference>
<keyword evidence="3" id="KW-0238">DNA-binding</keyword>
<keyword evidence="1" id="KW-0678">Repressor</keyword>
<dbReference type="CDD" id="cd06267">
    <property type="entry name" value="PBP1_LacI_sugar_binding-like"/>
    <property type="match status" value="1"/>
</dbReference>
<evidence type="ECO:0000313" key="6">
    <source>
        <dbReference type="EMBL" id="GCE30305.1"/>
    </source>
</evidence>
<dbReference type="CDD" id="cd01392">
    <property type="entry name" value="HTH_LacI"/>
    <property type="match status" value="1"/>
</dbReference>
<comment type="caution">
    <text evidence="7">The sequence shown here is derived from an EMBL/GenBank/DDBJ whole genome shotgun (WGS) entry which is preliminary data.</text>
</comment>
<proteinExistence type="predicted"/>
<dbReference type="SUPFAM" id="SSF53822">
    <property type="entry name" value="Periplasmic binding protein-like I"/>
    <property type="match status" value="1"/>
</dbReference>
<dbReference type="PANTHER" id="PTHR30146">
    <property type="entry name" value="LACI-RELATED TRANSCRIPTIONAL REPRESSOR"/>
    <property type="match status" value="1"/>
</dbReference>
<organism evidence="7 8">
    <name type="scientific">Dictyobacter alpinus</name>
    <dbReference type="NCBI Taxonomy" id="2014873"/>
    <lineage>
        <taxon>Bacteria</taxon>
        <taxon>Bacillati</taxon>
        <taxon>Chloroflexota</taxon>
        <taxon>Ktedonobacteria</taxon>
        <taxon>Ktedonobacterales</taxon>
        <taxon>Dictyobacteraceae</taxon>
        <taxon>Dictyobacter</taxon>
    </lineage>
</organism>
<dbReference type="Gene3D" id="1.10.260.40">
    <property type="entry name" value="lambda repressor-like DNA-binding domains"/>
    <property type="match status" value="1"/>
</dbReference>
<accession>A0A402BGE1</accession>
<dbReference type="RefSeq" id="WP_126630438.1">
    <property type="nucleotide sequence ID" value="NZ_BIFT01000002.1"/>
</dbReference>
<feature type="domain" description="HTH lacI-type" evidence="5">
    <location>
        <begin position="5"/>
        <end position="59"/>
    </location>
</feature>
<evidence type="ECO:0000256" key="2">
    <source>
        <dbReference type="ARBA" id="ARBA00023015"/>
    </source>
</evidence>